<dbReference type="EMBL" id="JABANP010000087">
    <property type="protein sequence ID" value="KAF4691014.1"/>
    <property type="molecule type" value="Genomic_DNA"/>
</dbReference>
<dbReference type="Pfam" id="PF12697">
    <property type="entry name" value="Abhydrolase_6"/>
    <property type="match status" value="1"/>
</dbReference>
<sequence length="336" mass="37925">MSSTTSIGSGTTLRPTTPFDASDFYWLHLRAKTTSCEATSRFLLLHGWLQDQTAWGRLPQRLLEHYGGEVILLDFFGMGRSPDPPEVRDLTPDLLLQQVECCARKAGWLEDDSNRKIVVAGMSLGGGIGLRFASRHVHLIERIVLVAPSALPDTRTLSVVHWAGRGFTERIGLGAPPRLLNPAESIFKPIVSAVGRTAKLLDRGRRRGLLHRIACNANLVQHAPNYGCSWEDPQRLADHGVPLSHISAGLDYVVQPHLSRYICDRVTGVNLLRWPTMTHEWMCTNMDSLKLDKYPQLWTDVKRNPCYVDYLDDHVLMHDGQWIKPRRRGLMQISRL</sequence>
<dbReference type="Gene3D" id="3.40.50.1820">
    <property type="entry name" value="alpha/beta hydrolase"/>
    <property type="match status" value="1"/>
</dbReference>
<evidence type="ECO:0000313" key="2">
    <source>
        <dbReference type="EMBL" id="KAF4691014.1"/>
    </source>
</evidence>
<dbReference type="PANTHER" id="PTHR43194">
    <property type="entry name" value="HYDROLASE ALPHA/BETA FOLD FAMILY"/>
    <property type="match status" value="1"/>
</dbReference>
<evidence type="ECO:0000259" key="1">
    <source>
        <dbReference type="Pfam" id="PF12697"/>
    </source>
</evidence>
<dbReference type="PANTHER" id="PTHR43194:SF2">
    <property type="entry name" value="PEROXISOMAL MEMBRANE PROTEIN LPX1"/>
    <property type="match status" value="1"/>
</dbReference>
<dbReference type="InterPro" id="IPR050228">
    <property type="entry name" value="Carboxylesterase_BioH"/>
</dbReference>
<protein>
    <recommendedName>
        <fullName evidence="1">AB hydrolase-1 domain-containing protein</fullName>
    </recommendedName>
</protein>
<feature type="domain" description="AB hydrolase-1" evidence="1">
    <location>
        <begin position="42"/>
        <end position="263"/>
    </location>
</feature>
<accession>A0A7J6P4D9</accession>
<evidence type="ECO:0000313" key="3">
    <source>
        <dbReference type="Proteomes" id="UP000541610"/>
    </source>
</evidence>
<dbReference type="OrthoDB" id="408373at2759"/>
<dbReference type="SUPFAM" id="SSF53474">
    <property type="entry name" value="alpha/beta-Hydrolases"/>
    <property type="match status" value="1"/>
</dbReference>
<dbReference type="Proteomes" id="UP000541610">
    <property type="component" value="Unassembled WGS sequence"/>
</dbReference>
<proteinExistence type="predicted"/>
<dbReference type="AlphaFoldDB" id="A0A7J6P4D9"/>
<name>A0A7J6P4D9_PEROL</name>
<dbReference type="InterPro" id="IPR000073">
    <property type="entry name" value="AB_hydrolase_1"/>
</dbReference>
<dbReference type="PRINTS" id="PR00111">
    <property type="entry name" value="ABHYDROLASE"/>
</dbReference>
<dbReference type="InterPro" id="IPR029058">
    <property type="entry name" value="AB_hydrolase_fold"/>
</dbReference>
<comment type="caution">
    <text evidence="2">The sequence shown here is derived from an EMBL/GenBank/DDBJ whole genome shotgun (WGS) entry which is preliminary data.</text>
</comment>
<reference evidence="2 3" key="1">
    <citation type="submission" date="2020-04" db="EMBL/GenBank/DDBJ databases">
        <title>Perkinsus olseni comparative genomics.</title>
        <authorList>
            <person name="Bogema D.R."/>
        </authorList>
    </citation>
    <scope>NUCLEOTIDE SEQUENCE [LARGE SCALE GENOMIC DNA]</scope>
    <source>
        <strain evidence="2">00978-12</strain>
    </source>
</reference>
<gene>
    <name evidence="2" type="ORF">FOZ60_016377</name>
</gene>
<organism evidence="2 3">
    <name type="scientific">Perkinsus olseni</name>
    <name type="common">Perkinsus atlanticus</name>
    <dbReference type="NCBI Taxonomy" id="32597"/>
    <lineage>
        <taxon>Eukaryota</taxon>
        <taxon>Sar</taxon>
        <taxon>Alveolata</taxon>
        <taxon>Perkinsozoa</taxon>
        <taxon>Perkinsea</taxon>
        <taxon>Perkinsida</taxon>
        <taxon>Perkinsidae</taxon>
        <taxon>Perkinsus</taxon>
    </lineage>
</organism>